<feature type="region of interest" description="Disordered" evidence="1">
    <location>
        <begin position="130"/>
        <end position="186"/>
    </location>
</feature>
<organism evidence="2 3">
    <name type="scientific">Diplocarpon rosae</name>
    <dbReference type="NCBI Taxonomy" id="946125"/>
    <lineage>
        <taxon>Eukaryota</taxon>
        <taxon>Fungi</taxon>
        <taxon>Dikarya</taxon>
        <taxon>Ascomycota</taxon>
        <taxon>Pezizomycotina</taxon>
        <taxon>Leotiomycetes</taxon>
        <taxon>Helotiales</taxon>
        <taxon>Drepanopezizaceae</taxon>
        <taxon>Diplocarpon</taxon>
    </lineage>
</organism>
<gene>
    <name evidence="2" type="ORF">QTJ16_004047</name>
</gene>
<dbReference type="CDD" id="cd14686">
    <property type="entry name" value="bZIP"/>
    <property type="match status" value="1"/>
</dbReference>
<evidence type="ECO:0000313" key="3">
    <source>
        <dbReference type="Proteomes" id="UP001285354"/>
    </source>
</evidence>
<feature type="compositionally biased region" description="Basic and acidic residues" evidence="1">
    <location>
        <begin position="1"/>
        <end position="46"/>
    </location>
</feature>
<evidence type="ECO:0000313" key="2">
    <source>
        <dbReference type="EMBL" id="KAK2626872.1"/>
    </source>
</evidence>
<keyword evidence="3" id="KW-1185">Reference proteome</keyword>
<comment type="caution">
    <text evidence="2">The sequence shown here is derived from an EMBL/GenBank/DDBJ whole genome shotgun (WGS) entry which is preliminary data.</text>
</comment>
<dbReference type="EMBL" id="JAUBYV010000005">
    <property type="protein sequence ID" value="KAK2626872.1"/>
    <property type="molecule type" value="Genomic_DNA"/>
</dbReference>
<dbReference type="Proteomes" id="UP001285354">
    <property type="component" value="Unassembled WGS sequence"/>
</dbReference>
<evidence type="ECO:0000256" key="1">
    <source>
        <dbReference type="SAM" id="MobiDB-lite"/>
    </source>
</evidence>
<evidence type="ECO:0008006" key="4">
    <source>
        <dbReference type="Google" id="ProtNLM"/>
    </source>
</evidence>
<feature type="region of interest" description="Disordered" evidence="1">
    <location>
        <begin position="1"/>
        <end position="97"/>
    </location>
</feature>
<feature type="compositionally biased region" description="Low complexity" evidence="1">
    <location>
        <begin position="79"/>
        <end position="91"/>
    </location>
</feature>
<name>A0AAD9T1C8_9HELO</name>
<sequence length="301" mass="32606">MDSSGDKEERKRENLEQAQREQSSEQSEEIERLRYQNEELRRENEALRAQMYASPSSSSHLMSSSISAPSLSGDARRYSLSPSLSGTSISGAGSPPATLAPDMMPMAALSLTSSMLLPSMHPYADPSTLPAQPYSLVHPSGLRQDGQSSPESPGFRDSRPPMGPAFQALNASPPDARAPPVQGGLRRRAPYDRTKARTEILEAFCFYSDPSVTSDPQRHLAVRTMSASLPSSLEPSQAQLARLLTTCGIDMIASPWLRERLMTLNQEVARGFVAELGVIGGEGSNAAQLIFWGDDALNEAL</sequence>
<proteinExistence type="predicted"/>
<feature type="compositionally biased region" description="Low complexity" evidence="1">
    <location>
        <begin position="47"/>
        <end position="72"/>
    </location>
</feature>
<dbReference type="AlphaFoldDB" id="A0AAD9T1C8"/>
<reference evidence="2" key="1">
    <citation type="submission" date="2023-06" db="EMBL/GenBank/DDBJ databases">
        <title>Draft genome of Marssonina rosae.</title>
        <authorList>
            <person name="Cheng Q."/>
        </authorList>
    </citation>
    <scope>NUCLEOTIDE SEQUENCE</scope>
    <source>
        <strain evidence="2">R4</strain>
    </source>
</reference>
<protein>
    <recommendedName>
        <fullName evidence="4">BZIP domain-containing protein</fullName>
    </recommendedName>
</protein>
<accession>A0AAD9T1C8</accession>